<evidence type="ECO:0000313" key="4">
    <source>
        <dbReference type="Proteomes" id="UP000821866"/>
    </source>
</evidence>
<proteinExistence type="predicted"/>
<evidence type="ECO:0000313" key="3">
    <source>
        <dbReference type="EMBL" id="KAH8036661.1"/>
    </source>
</evidence>
<gene>
    <name evidence="3" type="ORF">HPB51_003551</name>
</gene>
<dbReference type="AlphaFoldDB" id="A0A9J6ERB2"/>
<keyword evidence="2" id="KW-0472">Membrane</keyword>
<keyword evidence="2" id="KW-0812">Transmembrane</keyword>
<reference evidence="3" key="1">
    <citation type="journal article" date="2020" name="Cell">
        <title>Large-Scale Comparative Analyses of Tick Genomes Elucidate Their Genetic Diversity and Vector Capacities.</title>
        <authorList>
            <consortium name="Tick Genome and Microbiome Consortium (TIGMIC)"/>
            <person name="Jia N."/>
            <person name="Wang J."/>
            <person name="Shi W."/>
            <person name="Du L."/>
            <person name="Sun Y."/>
            <person name="Zhan W."/>
            <person name="Jiang J.F."/>
            <person name="Wang Q."/>
            <person name="Zhang B."/>
            <person name="Ji P."/>
            <person name="Bell-Sakyi L."/>
            <person name="Cui X.M."/>
            <person name="Yuan T.T."/>
            <person name="Jiang B.G."/>
            <person name="Yang W.F."/>
            <person name="Lam T.T."/>
            <person name="Chang Q.C."/>
            <person name="Ding S.J."/>
            <person name="Wang X.J."/>
            <person name="Zhu J.G."/>
            <person name="Ruan X.D."/>
            <person name="Zhao L."/>
            <person name="Wei J.T."/>
            <person name="Ye R.Z."/>
            <person name="Que T.C."/>
            <person name="Du C.H."/>
            <person name="Zhou Y.H."/>
            <person name="Cheng J.X."/>
            <person name="Dai P.F."/>
            <person name="Guo W.B."/>
            <person name="Han X.H."/>
            <person name="Huang E.J."/>
            <person name="Li L.F."/>
            <person name="Wei W."/>
            <person name="Gao Y.C."/>
            <person name="Liu J.Z."/>
            <person name="Shao H.Z."/>
            <person name="Wang X."/>
            <person name="Wang C.C."/>
            <person name="Yang T.C."/>
            <person name="Huo Q.B."/>
            <person name="Li W."/>
            <person name="Chen H.Y."/>
            <person name="Chen S.E."/>
            <person name="Zhou L.G."/>
            <person name="Ni X.B."/>
            <person name="Tian J.H."/>
            <person name="Sheng Y."/>
            <person name="Liu T."/>
            <person name="Pan Y.S."/>
            <person name="Xia L.Y."/>
            <person name="Li J."/>
            <person name="Zhao F."/>
            <person name="Cao W.C."/>
        </authorList>
    </citation>
    <scope>NUCLEOTIDE SEQUENCE</scope>
    <source>
        <strain evidence="3">Rmic-2018</strain>
    </source>
</reference>
<feature type="compositionally biased region" description="Low complexity" evidence="1">
    <location>
        <begin position="139"/>
        <end position="159"/>
    </location>
</feature>
<name>A0A9J6ERB2_RHIMP</name>
<reference evidence="3" key="2">
    <citation type="submission" date="2021-09" db="EMBL/GenBank/DDBJ databases">
        <authorList>
            <person name="Jia N."/>
            <person name="Wang J."/>
            <person name="Shi W."/>
            <person name="Du L."/>
            <person name="Sun Y."/>
            <person name="Zhan W."/>
            <person name="Jiang J."/>
            <person name="Wang Q."/>
            <person name="Zhang B."/>
            <person name="Ji P."/>
            <person name="Sakyi L.B."/>
            <person name="Cui X."/>
            <person name="Yuan T."/>
            <person name="Jiang B."/>
            <person name="Yang W."/>
            <person name="Lam T.T.-Y."/>
            <person name="Chang Q."/>
            <person name="Ding S."/>
            <person name="Wang X."/>
            <person name="Zhu J."/>
            <person name="Ruan X."/>
            <person name="Zhao L."/>
            <person name="Wei J."/>
            <person name="Que T."/>
            <person name="Du C."/>
            <person name="Cheng J."/>
            <person name="Dai P."/>
            <person name="Han X."/>
            <person name="Huang E."/>
            <person name="Gao Y."/>
            <person name="Liu J."/>
            <person name="Shao H."/>
            <person name="Ye R."/>
            <person name="Li L."/>
            <person name="Wei W."/>
            <person name="Wang X."/>
            <person name="Wang C."/>
            <person name="Huo Q."/>
            <person name="Li W."/>
            <person name="Guo W."/>
            <person name="Chen H."/>
            <person name="Chen S."/>
            <person name="Zhou L."/>
            <person name="Zhou L."/>
            <person name="Ni X."/>
            <person name="Tian J."/>
            <person name="Zhou Y."/>
            <person name="Sheng Y."/>
            <person name="Liu T."/>
            <person name="Pan Y."/>
            <person name="Xia L."/>
            <person name="Li J."/>
            <person name="Zhao F."/>
            <person name="Cao W."/>
        </authorList>
    </citation>
    <scope>NUCLEOTIDE SEQUENCE</scope>
    <source>
        <strain evidence="3">Rmic-2018</strain>
        <tissue evidence="3">Larvae</tissue>
    </source>
</reference>
<feature type="transmembrane region" description="Helical" evidence="2">
    <location>
        <begin position="98"/>
        <end position="122"/>
    </location>
</feature>
<protein>
    <submittedName>
        <fullName evidence="3">Uncharacterized protein</fullName>
    </submittedName>
</protein>
<feature type="compositionally biased region" description="Basic and acidic residues" evidence="1">
    <location>
        <begin position="168"/>
        <end position="188"/>
    </location>
</feature>
<evidence type="ECO:0000256" key="2">
    <source>
        <dbReference type="SAM" id="Phobius"/>
    </source>
</evidence>
<dbReference type="Proteomes" id="UP000821866">
    <property type="component" value="Chromosome 10"/>
</dbReference>
<keyword evidence="4" id="KW-1185">Reference proteome</keyword>
<feature type="region of interest" description="Disordered" evidence="1">
    <location>
        <begin position="132"/>
        <end position="207"/>
    </location>
</feature>
<evidence type="ECO:0000256" key="1">
    <source>
        <dbReference type="SAM" id="MobiDB-lite"/>
    </source>
</evidence>
<accession>A0A9J6ERB2</accession>
<organism evidence="3 4">
    <name type="scientific">Rhipicephalus microplus</name>
    <name type="common">Cattle tick</name>
    <name type="synonym">Boophilus microplus</name>
    <dbReference type="NCBI Taxonomy" id="6941"/>
    <lineage>
        <taxon>Eukaryota</taxon>
        <taxon>Metazoa</taxon>
        <taxon>Ecdysozoa</taxon>
        <taxon>Arthropoda</taxon>
        <taxon>Chelicerata</taxon>
        <taxon>Arachnida</taxon>
        <taxon>Acari</taxon>
        <taxon>Parasitiformes</taxon>
        <taxon>Ixodida</taxon>
        <taxon>Ixodoidea</taxon>
        <taxon>Ixodidae</taxon>
        <taxon>Rhipicephalinae</taxon>
        <taxon>Rhipicephalus</taxon>
        <taxon>Boophilus</taxon>
    </lineage>
</organism>
<dbReference type="EMBL" id="JABSTU010000002">
    <property type="protein sequence ID" value="KAH8036661.1"/>
    <property type="molecule type" value="Genomic_DNA"/>
</dbReference>
<keyword evidence="2" id="KW-1133">Transmembrane helix</keyword>
<comment type="caution">
    <text evidence="3">The sequence shown here is derived from an EMBL/GenBank/DDBJ whole genome shotgun (WGS) entry which is preliminary data.</text>
</comment>
<sequence length="207" mass="22130">MQAFRLTRRKPRSSLPDVLTDCVSSITWSFEHGVPASVNTSTIDPLPTRKEEWLATSKAEERNKATVYIACRVFHRIEEVGKGVEAHDSSDDNWNPTFVIAGGALLFGVLISIILISLQIFFADDELDDDDDGGTGTYAPSGRASASGGGTTTTQRGPPVATATSAKRTAEKKTAGAGDKPHTTKESARSWVGTFGGSRPKNFVTAL</sequence>